<protein>
    <submittedName>
        <fullName evidence="2">Uncharacterized protein</fullName>
    </submittedName>
</protein>
<keyword evidence="1" id="KW-0472">Membrane</keyword>
<organism evidence="2">
    <name type="scientific">uncultured Chloroflexia bacterium</name>
    <dbReference type="NCBI Taxonomy" id="1672391"/>
    <lineage>
        <taxon>Bacteria</taxon>
        <taxon>Bacillati</taxon>
        <taxon>Chloroflexota</taxon>
        <taxon>Chloroflexia</taxon>
        <taxon>environmental samples</taxon>
    </lineage>
</organism>
<name>A0A6J4L4I2_9CHLR</name>
<sequence length="40" mass="4470">MAPPRPSLLEEPLVTLSPPLGCQFFLLLAFLICWFFGFGT</sequence>
<keyword evidence="1" id="KW-1133">Transmembrane helix</keyword>
<reference evidence="2" key="1">
    <citation type="submission" date="2020-02" db="EMBL/GenBank/DDBJ databases">
        <authorList>
            <person name="Meier V. D."/>
        </authorList>
    </citation>
    <scope>NUCLEOTIDE SEQUENCE</scope>
    <source>
        <strain evidence="2">AVDCRST_MAG93</strain>
    </source>
</reference>
<dbReference type="EMBL" id="CADCTR010001940">
    <property type="protein sequence ID" value="CAA9321187.1"/>
    <property type="molecule type" value="Genomic_DNA"/>
</dbReference>
<accession>A0A6J4L4I2</accession>
<proteinExistence type="predicted"/>
<evidence type="ECO:0000256" key="1">
    <source>
        <dbReference type="SAM" id="Phobius"/>
    </source>
</evidence>
<evidence type="ECO:0000313" key="2">
    <source>
        <dbReference type="EMBL" id="CAA9321187.1"/>
    </source>
</evidence>
<keyword evidence="1" id="KW-0812">Transmembrane</keyword>
<gene>
    <name evidence="2" type="ORF">AVDCRST_MAG93-5750</name>
</gene>
<feature type="transmembrane region" description="Helical" evidence="1">
    <location>
        <begin position="20"/>
        <end position="38"/>
    </location>
</feature>
<dbReference type="AlphaFoldDB" id="A0A6J4L4I2"/>